<dbReference type="PROSITE" id="PS51118">
    <property type="entry name" value="HTH_HXLR"/>
    <property type="match status" value="1"/>
</dbReference>
<organism evidence="5 6">
    <name type="scientific">Vibrio zhugei</name>
    <dbReference type="NCBI Taxonomy" id="2479546"/>
    <lineage>
        <taxon>Bacteria</taxon>
        <taxon>Pseudomonadati</taxon>
        <taxon>Pseudomonadota</taxon>
        <taxon>Gammaproteobacteria</taxon>
        <taxon>Vibrionales</taxon>
        <taxon>Vibrionaceae</taxon>
        <taxon>Vibrio</taxon>
    </lineage>
</organism>
<evidence type="ECO:0000313" key="5">
    <source>
        <dbReference type="EMBL" id="MFC3023130.1"/>
    </source>
</evidence>
<comment type="caution">
    <text evidence="5">The sequence shown here is derived from an EMBL/GenBank/DDBJ whole genome shotgun (WGS) entry which is preliminary data.</text>
</comment>
<dbReference type="SUPFAM" id="SSF46785">
    <property type="entry name" value="Winged helix' DNA-binding domain"/>
    <property type="match status" value="1"/>
</dbReference>
<sequence>MPTHQASIKQSGEKIVDKIKRGDVLEKECPSREILRNVTSKWGVLTLLALYGGDSARFSVLRRRVSGISEKMLSQTLQALEADGFIKRTSYEGVSLHVEYSLTVMGEEVAARILELAGWIEVNLSTILEHRRDYKAKNTSS</sequence>
<dbReference type="Gene3D" id="1.10.10.10">
    <property type="entry name" value="Winged helix-like DNA-binding domain superfamily/Winged helix DNA-binding domain"/>
    <property type="match status" value="1"/>
</dbReference>
<dbReference type="RefSeq" id="WP_123014947.1">
    <property type="nucleotide sequence ID" value="NZ_AP024912.1"/>
</dbReference>
<gene>
    <name evidence="5" type="ORF">ACFODT_04750</name>
</gene>
<evidence type="ECO:0000256" key="2">
    <source>
        <dbReference type="ARBA" id="ARBA00023125"/>
    </source>
</evidence>
<proteinExistence type="predicted"/>
<keyword evidence="2" id="KW-0238">DNA-binding</keyword>
<reference evidence="6" key="1">
    <citation type="journal article" date="2019" name="Int. J. Syst. Evol. Microbiol.">
        <title>The Global Catalogue of Microorganisms (GCM) 10K type strain sequencing project: providing services to taxonomists for standard genome sequencing and annotation.</title>
        <authorList>
            <consortium name="The Broad Institute Genomics Platform"/>
            <consortium name="The Broad Institute Genome Sequencing Center for Infectious Disease"/>
            <person name="Wu L."/>
            <person name="Ma J."/>
        </authorList>
    </citation>
    <scope>NUCLEOTIDE SEQUENCE [LARGE SCALE GENOMIC DNA]</scope>
    <source>
        <strain evidence="6">KCTC 62784</strain>
    </source>
</reference>
<feature type="domain" description="HTH hxlR-type" evidence="4">
    <location>
        <begin position="29"/>
        <end position="128"/>
    </location>
</feature>
<keyword evidence="3" id="KW-0804">Transcription</keyword>
<accession>A0ABV7C9K9</accession>
<evidence type="ECO:0000313" key="6">
    <source>
        <dbReference type="Proteomes" id="UP001595384"/>
    </source>
</evidence>
<dbReference type="InterPro" id="IPR036390">
    <property type="entry name" value="WH_DNA-bd_sf"/>
</dbReference>
<evidence type="ECO:0000259" key="4">
    <source>
        <dbReference type="PROSITE" id="PS51118"/>
    </source>
</evidence>
<name>A0ABV7C9K9_9VIBR</name>
<dbReference type="EMBL" id="JBHRSE010000033">
    <property type="protein sequence ID" value="MFC3023130.1"/>
    <property type="molecule type" value="Genomic_DNA"/>
</dbReference>
<dbReference type="PANTHER" id="PTHR33204">
    <property type="entry name" value="TRANSCRIPTIONAL REGULATOR, MARR FAMILY"/>
    <property type="match status" value="1"/>
</dbReference>
<protein>
    <submittedName>
        <fullName evidence="5">Winged helix-turn-helix transcriptional regulator</fullName>
    </submittedName>
</protein>
<dbReference type="PANTHER" id="PTHR33204:SF37">
    <property type="entry name" value="HTH-TYPE TRANSCRIPTIONAL REGULATOR YODB"/>
    <property type="match status" value="1"/>
</dbReference>
<dbReference type="Proteomes" id="UP001595384">
    <property type="component" value="Unassembled WGS sequence"/>
</dbReference>
<keyword evidence="1" id="KW-0805">Transcription regulation</keyword>
<evidence type="ECO:0000256" key="1">
    <source>
        <dbReference type="ARBA" id="ARBA00023015"/>
    </source>
</evidence>
<keyword evidence="6" id="KW-1185">Reference proteome</keyword>
<evidence type="ECO:0000256" key="3">
    <source>
        <dbReference type="ARBA" id="ARBA00023163"/>
    </source>
</evidence>
<dbReference type="InterPro" id="IPR002577">
    <property type="entry name" value="HTH_HxlR"/>
</dbReference>
<dbReference type="InterPro" id="IPR036388">
    <property type="entry name" value="WH-like_DNA-bd_sf"/>
</dbReference>
<dbReference type="Pfam" id="PF01638">
    <property type="entry name" value="HxlR"/>
    <property type="match status" value="1"/>
</dbReference>